<organism evidence="5 6">
    <name type="scientific">Brenthis ino</name>
    <name type="common">lesser marbled fritillary</name>
    <dbReference type="NCBI Taxonomy" id="405034"/>
    <lineage>
        <taxon>Eukaryota</taxon>
        <taxon>Metazoa</taxon>
        <taxon>Ecdysozoa</taxon>
        <taxon>Arthropoda</taxon>
        <taxon>Hexapoda</taxon>
        <taxon>Insecta</taxon>
        <taxon>Pterygota</taxon>
        <taxon>Neoptera</taxon>
        <taxon>Endopterygota</taxon>
        <taxon>Lepidoptera</taxon>
        <taxon>Glossata</taxon>
        <taxon>Ditrysia</taxon>
        <taxon>Papilionoidea</taxon>
        <taxon>Nymphalidae</taxon>
        <taxon>Heliconiinae</taxon>
        <taxon>Argynnini</taxon>
        <taxon>Brenthis</taxon>
    </lineage>
</organism>
<feature type="non-terminal residue" evidence="5">
    <location>
        <position position="555"/>
    </location>
</feature>
<sequence length="555" mass="63676">MNNLNVDLAVEYVKNIVDKNKCVSCDHLQGPYVRYPCGHFICQKCVATAEECLLCLSPPAVSTHFIDKPLTRRVEHISNLLTEFQELLNIDVFKRHRISEQLKLERQLFPECIQAPSKYCNKRKSSNISVLDKENITSSYIAGENTSYIKPFKMEDSNYYVQHWLDTNITKPNKSRKPFADLKVNCNYSNIKSIDLVKNNVNEVVSKKRTHNKKLSYESKKLKQSPKAIKKQHKKKELCLRSNETIKLKNNKLDNNDSGIDFEDHTIVIDESQNDVFDKDKLACLAVIEAEKNNVNIFTDYETTQCSSIRINDVSINTKTIKAKSMLPLFKVPFYRKSSLYEVCSLYSQNTNERMYRNNADNVTVTIENNNFVATINILHNKENSIKLTNKHSVEIQTIDVNDENENNVDQVNIPHGNVKNKANKANILLYEDLMQSENKQGTLLLDNKPKEQAIKLNSVEVKGVIVAESETDSDTDNEHANTIETIADVHASAQFFSAYGILSTLEPNQYEHRQQRKAIRGNSPISTDSSDKENYDPNRAKRQKFDKKSKKYNC</sequence>
<dbReference type="Gene3D" id="3.30.40.10">
    <property type="entry name" value="Zinc/RING finger domain, C3HC4 (zinc finger)"/>
    <property type="match status" value="1"/>
</dbReference>
<feature type="compositionally biased region" description="Basic residues" evidence="4">
    <location>
        <begin position="541"/>
        <end position="555"/>
    </location>
</feature>
<dbReference type="InterPro" id="IPR013083">
    <property type="entry name" value="Znf_RING/FYVE/PHD"/>
</dbReference>
<dbReference type="OrthoDB" id="7346979at2759"/>
<dbReference type="InterPro" id="IPR017907">
    <property type="entry name" value="Znf_RING_CS"/>
</dbReference>
<dbReference type="EMBL" id="OV170221">
    <property type="protein sequence ID" value="CAH0714385.1"/>
    <property type="molecule type" value="Genomic_DNA"/>
</dbReference>
<evidence type="ECO:0000313" key="6">
    <source>
        <dbReference type="Proteomes" id="UP000838878"/>
    </source>
</evidence>
<feature type="region of interest" description="Disordered" evidence="4">
    <location>
        <begin position="514"/>
        <end position="555"/>
    </location>
</feature>
<dbReference type="GO" id="GO:0008270">
    <property type="term" value="F:zinc ion binding"/>
    <property type="evidence" value="ECO:0007669"/>
    <property type="project" value="UniProtKB-KW"/>
</dbReference>
<dbReference type="Proteomes" id="UP000838878">
    <property type="component" value="Chromosome 1"/>
</dbReference>
<dbReference type="PROSITE" id="PS00518">
    <property type="entry name" value="ZF_RING_1"/>
    <property type="match status" value="1"/>
</dbReference>
<proteinExistence type="predicted"/>
<evidence type="ECO:0000256" key="3">
    <source>
        <dbReference type="ARBA" id="ARBA00022833"/>
    </source>
</evidence>
<accession>A0A8J9V7V4</accession>
<evidence type="ECO:0000256" key="2">
    <source>
        <dbReference type="ARBA" id="ARBA00022771"/>
    </source>
</evidence>
<dbReference type="AlphaFoldDB" id="A0A8J9V7V4"/>
<protein>
    <recommendedName>
        <fullName evidence="7">RING-type domain-containing protein</fullName>
    </recommendedName>
</protein>
<keyword evidence="3" id="KW-0862">Zinc</keyword>
<name>A0A8J9V7V4_9NEOP</name>
<keyword evidence="1" id="KW-0479">Metal-binding</keyword>
<evidence type="ECO:0000313" key="5">
    <source>
        <dbReference type="EMBL" id="CAH0714385.1"/>
    </source>
</evidence>
<evidence type="ECO:0000256" key="1">
    <source>
        <dbReference type="ARBA" id="ARBA00022723"/>
    </source>
</evidence>
<keyword evidence="6" id="KW-1185">Reference proteome</keyword>
<keyword evidence="2" id="KW-0863">Zinc-finger</keyword>
<evidence type="ECO:0008006" key="7">
    <source>
        <dbReference type="Google" id="ProtNLM"/>
    </source>
</evidence>
<reference evidence="5" key="1">
    <citation type="submission" date="2021-12" db="EMBL/GenBank/DDBJ databases">
        <authorList>
            <person name="Martin H S."/>
        </authorList>
    </citation>
    <scope>NUCLEOTIDE SEQUENCE</scope>
</reference>
<feature type="compositionally biased region" description="Basic and acidic residues" evidence="4">
    <location>
        <begin position="530"/>
        <end position="540"/>
    </location>
</feature>
<evidence type="ECO:0000256" key="4">
    <source>
        <dbReference type="SAM" id="MobiDB-lite"/>
    </source>
</evidence>
<gene>
    <name evidence="5" type="ORF">BINO364_LOCUS1442</name>
</gene>